<dbReference type="PANTHER" id="PTHR31336:SF3">
    <property type="entry name" value="PROTEIN LIN-37 HOMOLOG"/>
    <property type="match status" value="1"/>
</dbReference>
<sequence length="238" mass="27600">MSASKNKQNIAEVASARNRFESALQHLVDRRDEGQESSDEGGEIDICLSEPSPIQSPSKRSSSNRGRKRKRAKDDFDYEPGQYQHTYIMKLFDRSVDLAVFDEDSPLYPICRAWLKNNPHSREPPPRSPTPEPENPAQSSEEETDRIPDIYKMPPPIKQDPDDHTDYRIPHPVPQPKTYFFISDAEDAPPAEGLLMKHMERWKQVRQSWVDQGRINEMRFGESMQLLRDIFDCQMKDV</sequence>
<dbReference type="InterPro" id="IPR028226">
    <property type="entry name" value="LIN37"/>
</dbReference>
<dbReference type="GO" id="GO:0031523">
    <property type="term" value="C:Myb complex"/>
    <property type="evidence" value="ECO:0007669"/>
    <property type="project" value="TreeGrafter"/>
</dbReference>
<dbReference type="RefSeq" id="XP_022301561.1">
    <property type="nucleotide sequence ID" value="XM_022445853.1"/>
</dbReference>
<evidence type="ECO:0000313" key="2">
    <source>
        <dbReference type="Proteomes" id="UP000694844"/>
    </source>
</evidence>
<dbReference type="OrthoDB" id="6287771at2759"/>
<dbReference type="PANTHER" id="PTHR31336">
    <property type="entry name" value="LIN37 HOMOLOG"/>
    <property type="match status" value="1"/>
</dbReference>
<organism evidence="2 3">
    <name type="scientific">Crassostrea virginica</name>
    <name type="common">Eastern oyster</name>
    <dbReference type="NCBI Taxonomy" id="6565"/>
    <lineage>
        <taxon>Eukaryota</taxon>
        <taxon>Metazoa</taxon>
        <taxon>Spiralia</taxon>
        <taxon>Lophotrochozoa</taxon>
        <taxon>Mollusca</taxon>
        <taxon>Bivalvia</taxon>
        <taxon>Autobranchia</taxon>
        <taxon>Pteriomorphia</taxon>
        <taxon>Ostreida</taxon>
        <taxon>Ostreoidea</taxon>
        <taxon>Ostreidae</taxon>
        <taxon>Crassostrea</taxon>
    </lineage>
</organism>
<accession>A0A8B8BCP5</accession>
<gene>
    <name evidence="3" type="primary">LOC111109397</name>
    <name evidence="4" type="synonym">LOC111109647</name>
</gene>
<evidence type="ECO:0000256" key="1">
    <source>
        <dbReference type="SAM" id="MobiDB-lite"/>
    </source>
</evidence>
<dbReference type="Proteomes" id="UP000694844">
    <property type="component" value="Chromosome 8"/>
</dbReference>
<dbReference type="KEGG" id="cvn:111109397"/>
<evidence type="ECO:0000313" key="4">
    <source>
        <dbReference type="RefSeq" id="XP_022301561.1"/>
    </source>
</evidence>
<keyword evidence="2" id="KW-1185">Reference proteome</keyword>
<dbReference type="RefSeq" id="XP_022301185.1">
    <property type="nucleotide sequence ID" value="XM_022445477.1"/>
</dbReference>
<dbReference type="KEGG" id="cvn:111109647"/>
<dbReference type="AlphaFoldDB" id="A0A8B8BCP5"/>
<feature type="region of interest" description="Disordered" evidence="1">
    <location>
        <begin position="119"/>
        <end position="152"/>
    </location>
</feature>
<proteinExistence type="predicted"/>
<name>A0A8B8BCP5_CRAVI</name>
<feature type="region of interest" description="Disordered" evidence="1">
    <location>
        <begin position="24"/>
        <end position="78"/>
    </location>
</feature>
<dbReference type="Pfam" id="PF15306">
    <property type="entry name" value="LIN37"/>
    <property type="match status" value="1"/>
</dbReference>
<evidence type="ECO:0000313" key="3">
    <source>
        <dbReference type="RefSeq" id="XP_022301185.1"/>
    </source>
</evidence>
<dbReference type="GO" id="GO:0017053">
    <property type="term" value="C:transcription repressor complex"/>
    <property type="evidence" value="ECO:0007669"/>
    <property type="project" value="InterPro"/>
</dbReference>
<dbReference type="GeneID" id="111109397"/>
<protein>
    <submittedName>
        <fullName evidence="3 4">Protein lin-37 homolog</fullName>
    </submittedName>
</protein>
<dbReference type="GO" id="GO:0000122">
    <property type="term" value="P:negative regulation of transcription by RNA polymerase II"/>
    <property type="evidence" value="ECO:0007669"/>
    <property type="project" value="TreeGrafter"/>
</dbReference>
<reference evidence="3 4" key="1">
    <citation type="submission" date="2025-04" db="UniProtKB">
        <authorList>
            <consortium name="RefSeq"/>
        </authorList>
    </citation>
    <scope>IDENTIFICATION</scope>
    <source>
        <tissue evidence="3 4">Whole sample</tissue>
    </source>
</reference>